<dbReference type="EMBL" id="LR130779">
    <property type="protein sequence ID" value="VDN64958.1"/>
    <property type="molecule type" value="Genomic_DNA"/>
</dbReference>
<gene>
    <name evidence="1" type="ORF">POT9AD_3983</name>
</gene>
<organism evidence="1">
    <name type="scientific">Ectopseudomonas oleovorans</name>
    <name type="common">Pseudomonas oleovorans</name>
    <dbReference type="NCBI Taxonomy" id="301"/>
    <lineage>
        <taxon>Bacteria</taxon>
        <taxon>Pseudomonadati</taxon>
        <taxon>Pseudomonadota</taxon>
        <taxon>Gammaproteobacteria</taxon>
        <taxon>Pseudomonadales</taxon>
        <taxon>Pseudomonadaceae</taxon>
        <taxon>Ectopseudomonas</taxon>
    </lineage>
</organism>
<sequence>MPQYSGGPYRFRTWLRGHLPWMLIDWGIAAKGSDCEQAEGAHEWYNIDGKKSGCYHCQVIREGQLWRLGGGQSLV</sequence>
<evidence type="ECO:0000313" key="1">
    <source>
        <dbReference type="EMBL" id="VDN64958.1"/>
    </source>
</evidence>
<proteinExistence type="predicted"/>
<protein>
    <submittedName>
        <fullName evidence="1">Uncharacterized protein</fullName>
    </submittedName>
</protein>
<reference evidence="1" key="1">
    <citation type="submission" date="2018-11" db="EMBL/GenBank/DDBJ databases">
        <authorList>
            <consortium name="Genoscope - CEA"/>
            <person name="William W."/>
        </authorList>
    </citation>
    <scope>NUCLEOTIDE SEQUENCE [LARGE SCALE GENOMIC DNA]</scope>
    <source>
        <strain evidence="1">T9AD</strain>
    </source>
</reference>
<accession>A0A653B8F0</accession>
<name>A0A653B8F0_ECTOL</name>
<dbReference type="AlphaFoldDB" id="A0A653B8F0"/>